<evidence type="ECO:0000259" key="3">
    <source>
        <dbReference type="PROSITE" id="PS50004"/>
    </source>
</evidence>
<dbReference type="GO" id="GO:0005886">
    <property type="term" value="C:plasma membrane"/>
    <property type="evidence" value="ECO:0007669"/>
    <property type="project" value="TreeGrafter"/>
</dbReference>
<dbReference type="PANTHER" id="PTHR10024:SF348">
    <property type="entry name" value="SYNAPTOTAGMIN-17"/>
    <property type="match status" value="1"/>
</dbReference>
<name>A0A7M5UQN1_9CNID</name>
<sequence>MEGLEIGLFVGGILVTLTMIILIIKSIMKLKRPKRAWEEDESNNFIEQTQKSSDEKDGDGKGNRPKIFMREHHFHLPLSYEKIQNQKPWKHRAVPTVSVTQHSPTSASAPTNLLPSSSAAKHHGVLNQRRRSITNQMMADLHKHGKHVMYSSFHSGAESGGDSGSEYHLGPNFSDDGSLTASSVEHNSADDGKAHYLDSNVHGIKKRVTRTRRLGRKTHHSPVKPSFKKTGKLFFEAEYIRHERKLVLNIIKCSELKMKTDIHHSNTFVRAYLVPGKIQRQQTKIRRETYEPIFNESLVFTDLDQVQLQRHKLRLKVYNHSKLKKHDLIGEVDIALITLNTDAKETFDADLFVKKSENANASMMISIRHEAALSKLQVNIEEAKNLPKAHLTGLNPDPYVIVKLYKGDSCEKKETLHLRNTRAPKFHETFQFQLATDFEYPLSVFSLVVTIANKVLIGRDEVLGHVIFSLDSPQHSAITHWRNVQTEPHKTHSRWHSLIDPEDV</sequence>
<dbReference type="AlphaFoldDB" id="A0A7M5UQN1"/>
<dbReference type="GO" id="GO:0005544">
    <property type="term" value="F:calcium-dependent phospholipid binding"/>
    <property type="evidence" value="ECO:0007669"/>
    <property type="project" value="TreeGrafter"/>
</dbReference>
<dbReference type="GO" id="GO:0070382">
    <property type="term" value="C:exocytic vesicle"/>
    <property type="evidence" value="ECO:0007669"/>
    <property type="project" value="TreeGrafter"/>
</dbReference>
<dbReference type="GeneID" id="136799456"/>
<reference evidence="4" key="1">
    <citation type="submission" date="2021-01" db="UniProtKB">
        <authorList>
            <consortium name="EnsemblMetazoa"/>
        </authorList>
    </citation>
    <scope>IDENTIFICATION</scope>
</reference>
<dbReference type="Gene3D" id="2.60.40.150">
    <property type="entry name" value="C2 domain"/>
    <property type="match status" value="2"/>
</dbReference>
<protein>
    <recommendedName>
        <fullName evidence="3">C2 domain-containing protein</fullName>
    </recommendedName>
</protein>
<evidence type="ECO:0000256" key="2">
    <source>
        <dbReference type="SAM" id="Phobius"/>
    </source>
</evidence>
<keyword evidence="2" id="KW-0472">Membrane</keyword>
<dbReference type="Pfam" id="PF00168">
    <property type="entry name" value="C2"/>
    <property type="match status" value="2"/>
</dbReference>
<feature type="compositionally biased region" description="Basic and acidic residues" evidence="1">
    <location>
        <begin position="187"/>
        <end position="196"/>
    </location>
</feature>
<dbReference type="EnsemblMetazoa" id="CLYHEMT001025.1">
    <property type="protein sequence ID" value="CLYHEMP001025.1"/>
    <property type="gene ID" value="CLYHEMG001025"/>
</dbReference>
<feature type="compositionally biased region" description="Basic residues" evidence="1">
    <location>
        <begin position="203"/>
        <end position="225"/>
    </location>
</feature>
<dbReference type="GO" id="GO:0005509">
    <property type="term" value="F:calcium ion binding"/>
    <property type="evidence" value="ECO:0007669"/>
    <property type="project" value="TreeGrafter"/>
</dbReference>
<feature type="domain" description="C2" evidence="3">
    <location>
        <begin position="355"/>
        <end position="496"/>
    </location>
</feature>
<feature type="region of interest" description="Disordered" evidence="1">
    <location>
        <begin position="152"/>
        <end position="225"/>
    </location>
</feature>
<dbReference type="OrthoDB" id="5963699at2759"/>
<dbReference type="Proteomes" id="UP000594262">
    <property type="component" value="Unplaced"/>
</dbReference>
<feature type="compositionally biased region" description="Polar residues" evidence="1">
    <location>
        <begin position="101"/>
        <end position="119"/>
    </location>
</feature>
<dbReference type="InterPro" id="IPR000008">
    <property type="entry name" value="C2_dom"/>
</dbReference>
<dbReference type="PANTHER" id="PTHR10024">
    <property type="entry name" value="SYNAPTOTAGMIN"/>
    <property type="match status" value="1"/>
</dbReference>
<feature type="domain" description="C2" evidence="3">
    <location>
        <begin position="229"/>
        <end position="349"/>
    </location>
</feature>
<dbReference type="GO" id="GO:0030276">
    <property type="term" value="F:clathrin binding"/>
    <property type="evidence" value="ECO:0007669"/>
    <property type="project" value="TreeGrafter"/>
</dbReference>
<dbReference type="SMART" id="SM00239">
    <property type="entry name" value="C2"/>
    <property type="match status" value="2"/>
</dbReference>
<dbReference type="GO" id="GO:0000149">
    <property type="term" value="F:SNARE binding"/>
    <property type="evidence" value="ECO:0007669"/>
    <property type="project" value="TreeGrafter"/>
</dbReference>
<dbReference type="InterPro" id="IPR035892">
    <property type="entry name" value="C2_domain_sf"/>
</dbReference>
<dbReference type="SUPFAM" id="SSF49562">
    <property type="entry name" value="C2 domain (Calcium/lipid-binding domain, CaLB)"/>
    <property type="match status" value="2"/>
</dbReference>
<accession>A0A7M5UQN1</accession>
<feature type="region of interest" description="Disordered" evidence="1">
    <location>
        <begin position="38"/>
        <end position="65"/>
    </location>
</feature>
<feature type="compositionally biased region" description="Polar residues" evidence="1">
    <location>
        <begin position="175"/>
        <end position="186"/>
    </location>
</feature>
<proteinExistence type="predicted"/>
<dbReference type="PROSITE" id="PS50004">
    <property type="entry name" value="C2"/>
    <property type="match status" value="2"/>
</dbReference>
<organism evidence="4 5">
    <name type="scientific">Clytia hemisphaerica</name>
    <dbReference type="NCBI Taxonomy" id="252671"/>
    <lineage>
        <taxon>Eukaryota</taxon>
        <taxon>Metazoa</taxon>
        <taxon>Cnidaria</taxon>
        <taxon>Hydrozoa</taxon>
        <taxon>Hydroidolina</taxon>
        <taxon>Leptothecata</taxon>
        <taxon>Obeliida</taxon>
        <taxon>Clytiidae</taxon>
        <taxon>Clytia</taxon>
    </lineage>
</organism>
<keyword evidence="5" id="KW-1185">Reference proteome</keyword>
<feature type="region of interest" description="Disordered" evidence="1">
    <location>
        <begin position="101"/>
        <end position="124"/>
    </location>
</feature>
<evidence type="ECO:0000256" key="1">
    <source>
        <dbReference type="SAM" id="MobiDB-lite"/>
    </source>
</evidence>
<evidence type="ECO:0000313" key="5">
    <source>
        <dbReference type="Proteomes" id="UP000594262"/>
    </source>
</evidence>
<feature type="transmembrane region" description="Helical" evidence="2">
    <location>
        <begin position="6"/>
        <end position="24"/>
    </location>
</feature>
<evidence type="ECO:0000313" key="4">
    <source>
        <dbReference type="EnsemblMetazoa" id="CLYHEMP001025.1"/>
    </source>
</evidence>
<dbReference type="GO" id="GO:0001786">
    <property type="term" value="F:phosphatidylserine binding"/>
    <property type="evidence" value="ECO:0007669"/>
    <property type="project" value="TreeGrafter"/>
</dbReference>
<keyword evidence="2" id="KW-0812">Transmembrane</keyword>
<dbReference type="RefSeq" id="XP_066912265.1">
    <property type="nucleotide sequence ID" value="XM_067056164.1"/>
</dbReference>
<dbReference type="GO" id="GO:0017156">
    <property type="term" value="P:calcium-ion regulated exocytosis"/>
    <property type="evidence" value="ECO:0007669"/>
    <property type="project" value="TreeGrafter"/>
</dbReference>
<keyword evidence="2" id="KW-1133">Transmembrane helix</keyword>
<feature type="compositionally biased region" description="Basic and acidic residues" evidence="1">
    <location>
        <begin position="52"/>
        <end position="62"/>
    </location>
</feature>